<gene>
    <name evidence="10" type="ORF">EYQ16_01915</name>
</gene>
<dbReference type="Gene3D" id="2.30.30.60">
    <property type="match status" value="1"/>
</dbReference>
<dbReference type="GO" id="GO:0005886">
    <property type="term" value="C:plasma membrane"/>
    <property type="evidence" value="ECO:0007669"/>
    <property type="project" value="UniProtKB-SubCell"/>
</dbReference>
<dbReference type="InterPro" id="IPR023408">
    <property type="entry name" value="MscS_beta-dom_sf"/>
</dbReference>
<dbReference type="AlphaFoldDB" id="A0A7C7ZDF1"/>
<dbReference type="SUPFAM" id="SSF50182">
    <property type="entry name" value="Sm-like ribonucleoproteins"/>
    <property type="match status" value="1"/>
</dbReference>
<reference evidence="11" key="1">
    <citation type="journal article" date="2019" name="bioRxiv">
        <title>Genome diversification in globally distributed novel marine Proteobacteria is linked to environmental adaptation.</title>
        <authorList>
            <person name="Zhou Z."/>
            <person name="Tran P.Q."/>
            <person name="Kieft K."/>
            <person name="Anantharaman K."/>
        </authorList>
    </citation>
    <scope>NUCLEOTIDE SEQUENCE [LARGE SCALE GENOMIC DNA]</scope>
</reference>
<comment type="caution">
    <text evidence="10">The sequence shown here is derived from an EMBL/GenBank/DDBJ whole genome shotgun (WGS) entry which is preliminary data.</text>
</comment>
<dbReference type="Pfam" id="PF00924">
    <property type="entry name" value="MS_channel_2nd"/>
    <property type="match status" value="1"/>
</dbReference>
<evidence type="ECO:0000256" key="3">
    <source>
        <dbReference type="ARBA" id="ARBA00022475"/>
    </source>
</evidence>
<feature type="domain" description="Mechanosensitive ion channel MscS C-terminal" evidence="9">
    <location>
        <begin position="293"/>
        <end position="376"/>
    </location>
</feature>
<evidence type="ECO:0000256" key="7">
    <source>
        <dbReference type="SAM" id="Phobius"/>
    </source>
</evidence>
<dbReference type="InterPro" id="IPR049278">
    <property type="entry name" value="MS_channel_C"/>
</dbReference>
<dbReference type="InterPro" id="IPR006685">
    <property type="entry name" value="MscS_channel_2nd"/>
</dbReference>
<evidence type="ECO:0000256" key="6">
    <source>
        <dbReference type="ARBA" id="ARBA00023136"/>
    </source>
</evidence>
<dbReference type="Gene3D" id="1.10.287.1260">
    <property type="match status" value="1"/>
</dbReference>
<organism evidence="10 11">
    <name type="scientific">Marine Group III euryarchaeote</name>
    <dbReference type="NCBI Taxonomy" id="2173149"/>
    <lineage>
        <taxon>Archaea</taxon>
        <taxon>Methanobacteriati</taxon>
        <taxon>Thermoplasmatota</taxon>
        <taxon>Thermoplasmata</taxon>
        <taxon>Candidatus Thermoprofundales</taxon>
    </lineage>
</organism>
<sequence>MVQFKGILKSVSKEHAHYLRVAVLILLLLFLVILYDFIIDSDFLRSAYVTDAIVLSAESFLIIITSAFVAVATRYFIIPITLYMRGRSQWEWDPGPVAFWSVITKGIALYFTELSAANSNLSLYIDALSAFFNSIFVIFLTLFLLRSYLHYFVPFLSNRLLSTESDTQYGPILEIIGSIMISIFGLAKFLDQFDVDFGVLLAGIGVAGLVIALAAQDTLSNFFSGILLLLDRGFKTGDMVYFNDDYCIIRDIGMRSTKLYNIIDHVIVIIPNNSFASQNIVNVTKPDRYFRHRINVGVSYDSDPDKVEEVLLKVAAENTDVEIDDPTRKPVVRFQSFGESSLEFVLVLWIKNVIKIRQVNSNLHHEIFMNLRKAEVVIAFPQRDIHLHEVS</sequence>
<dbReference type="Pfam" id="PF21082">
    <property type="entry name" value="MS_channel_3rd"/>
    <property type="match status" value="1"/>
</dbReference>
<dbReference type="SUPFAM" id="SSF82689">
    <property type="entry name" value="Mechanosensitive channel protein MscS (YggB), C-terminal domain"/>
    <property type="match status" value="1"/>
</dbReference>
<feature type="transmembrane region" description="Helical" evidence="7">
    <location>
        <begin position="130"/>
        <end position="149"/>
    </location>
</feature>
<feature type="transmembrane region" description="Helical" evidence="7">
    <location>
        <begin position="197"/>
        <end position="215"/>
    </location>
</feature>
<dbReference type="Gene3D" id="3.30.70.100">
    <property type="match status" value="1"/>
</dbReference>
<keyword evidence="6 7" id="KW-0472">Membrane</keyword>
<dbReference type="PANTHER" id="PTHR30221:SF1">
    <property type="entry name" value="SMALL-CONDUCTANCE MECHANOSENSITIVE CHANNEL"/>
    <property type="match status" value="1"/>
</dbReference>
<evidence type="ECO:0000256" key="4">
    <source>
        <dbReference type="ARBA" id="ARBA00022692"/>
    </source>
</evidence>
<evidence type="ECO:0000256" key="1">
    <source>
        <dbReference type="ARBA" id="ARBA00004651"/>
    </source>
</evidence>
<dbReference type="Proteomes" id="UP000589516">
    <property type="component" value="Unassembled WGS sequence"/>
</dbReference>
<keyword evidence="5 7" id="KW-1133">Transmembrane helix</keyword>
<protein>
    <submittedName>
        <fullName evidence="10">Mechanosensitive ion channel</fullName>
    </submittedName>
</protein>
<evidence type="ECO:0000313" key="10">
    <source>
        <dbReference type="EMBL" id="HIG63261.1"/>
    </source>
</evidence>
<evidence type="ECO:0000259" key="8">
    <source>
        <dbReference type="Pfam" id="PF00924"/>
    </source>
</evidence>
<dbReference type="GO" id="GO:0008381">
    <property type="term" value="F:mechanosensitive monoatomic ion channel activity"/>
    <property type="evidence" value="ECO:0007669"/>
    <property type="project" value="InterPro"/>
</dbReference>
<dbReference type="EMBL" id="DUAV01000018">
    <property type="protein sequence ID" value="HIG63261.1"/>
    <property type="molecule type" value="Genomic_DNA"/>
</dbReference>
<dbReference type="InterPro" id="IPR011066">
    <property type="entry name" value="MscS_channel_C_sf"/>
</dbReference>
<dbReference type="PANTHER" id="PTHR30221">
    <property type="entry name" value="SMALL-CONDUCTANCE MECHANOSENSITIVE CHANNEL"/>
    <property type="match status" value="1"/>
</dbReference>
<comment type="subcellular location">
    <subcellularLocation>
        <location evidence="1">Cell membrane</location>
        <topology evidence="1">Multi-pass membrane protein</topology>
    </subcellularLocation>
</comment>
<keyword evidence="4 7" id="KW-0812">Transmembrane</keyword>
<comment type="similarity">
    <text evidence="2">Belongs to the MscS (TC 1.A.23) family.</text>
</comment>
<dbReference type="InterPro" id="IPR045275">
    <property type="entry name" value="MscS_archaea/bacteria_type"/>
</dbReference>
<proteinExistence type="inferred from homology"/>
<feature type="transmembrane region" description="Helical" evidence="7">
    <location>
        <begin position="59"/>
        <end position="77"/>
    </location>
</feature>
<feature type="transmembrane region" description="Helical" evidence="7">
    <location>
        <begin position="169"/>
        <end position="190"/>
    </location>
</feature>
<dbReference type="InterPro" id="IPR010920">
    <property type="entry name" value="LSM_dom_sf"/>
</dbReference>
<evidence type="ECO:0000313" key="11">
    <source>
        <dbReference type="Proteomes" id="UP000589516"/>
    </source>
</evidence>
<evidence type="ECO:0000256" key="2">
    <source>
        <dbReference type="ARBA" id="ARBA00008017"/>
    </source>
</evidence>
<keyword evidence="3" id="KW-1003">Cell membrane</keyword>
<dbReference type="SUPFAM" id="SSF82861">
    <property type="entry name" value="Mechanosensitive channel protein MscS (YggB), transmembrane region"/>
    <property type="match status" value="1"/>
</dbReference>
<name>A0A7C7ZDF1_9ARCH</name>
<evidence type="ECO:0000256" key="5">
    <source>
        <dbReference type="ARBA" id="ARBA00022989"/>
    </source>
</evidence>
<dbReference type="InterPro" id="IPR011014">
    <property type="entry name" value="MscS_channel_TM-2"/>
</dbReference>
<feature type="domain" description="Mechanosensitive ion channel MscS" evidence="8">
    <location>
        <begin position="217"/>
        <end position="285"/>
    </location>
</feature>
<feature type="transmembrane region" description="Helical" evidence="7">
    <location>
        <begin position="21"/>
        <end position="39"/>
    </location>
</feature>
<evidence type="ECO:0000259" key="9">
    <source>
        <dbReference type="Pfam" id="PF21082"/>
    </source>
</evidence>
<accession>A0A7C7ZDF1</accession>